<dbReference type="InterPro" id="IPR035984">
    <property type="entry name" value="Acyl-CoA-binding_sf"/>
</dbReference>
<sequence length="84" mass="8810">MSDAFQDAVAAVGTLTKDPGPQVKLALYALFKQASDGDVKGKRPGFTDFVGRAKYDAWAALSGTSAEQAKADYIAKVAELQAAE</sequence>
<dbReference type="PANTHER" id="PTHR23310">
    <property type="entry name" value="ACYL-COA-BINDING PROTEIN, ACBP"/>
    <property type="match status" value="1"/>
</dbReference>
<dbReference type="InterPro" id="IPR000582">
    <property type="entry name" value="Acyl-CoA-binding_protein"/>
</dbReference>
<dbReference type="EMBL" id="JADKGK010000014">
    <property type="protein sequence ID" value="MBL0003724.1"/>
    <property type="molecule type" value="Genomic_DNA"/>
</dbReference>
<dbReference type="InterPro" id="IPR022408">
    <property type="entry name" value="Acyl-CoA-binding_prot_CS"/>
</dbReference>
<dbReference type="PRINTS" id="PR00689">
    <property type="entry name" value="ACOABINDINGP"/>
</dbReference>
<evidence type="ECO:0000259" key="2">
    <source>
        <dbReference type="PROSITE" id="PS51228"/>
    </source>
</evidence>
<dbReference type="GO" id="GO:0006631">
    <property type="term" value="P:fatty acid metabolic process"/>
    <property type="evidence" value="ECO:0007669"/>
    <property type="project" value="TreeGrafter"/>
</dbReference>
<dbReference type="GO" id="GO:0000062">
    <property type="term" value="F:fatty-acyl-CoA binding"/>
    <property type="evidence" value="ECO:0007669"/>
    <property type="project" value="InterPro"/>
</dbReference>
<evidence type="ECO:0000313" key="3">
    <source>
        <dbReference type="EMBL" id="MBK6300167.1"/>
    </source>
</evidence>
<feature type="domain" description="ACB" evidence="2">
    <location>
        <begin position="1"/>
        <end position="84"/>
    </location>
</feature>
<dbReference type="AlphaFoldDB" id="A0A935CCW0"/>
<accession>A0A935CCW0</accession>
<reference evidence="3 5" key="1">
    <citation type="submission" date="2020-10" db="EMBL/GenBank/DDBJ databases">
        <title>Connecting structure to function with the recovery of over 1000 high-quality activated sludge metagenome-assembled genomes encoding full-length rRNA genes using long-read sequencing.</title>
        <authorList>
            <person name="Singleton C.M."/>
            <person name="Petriglieri F."/>
            <person name="Kristensen J.M."/>
            <person name="Kirkegaard R.H."/>
            <person name="Michaelsen T.Y."/>
            <person name="Andersen M.H."/>
            <person name="Karst S.M."/>
            <person name="Dueholm M.S."/>
            <person name="Nielsen P.H."/>
            <person name="Albertsen M."/>
        </authorList>
    </citation>
    <scope>NUCLEOTIDE SEQUENCE [LARGE SCALE GENOMIC DNA]</scope>
    <source>
        <strain evidence="3">AalE_18-Q3-R2-46_BAT3C.188</strain>
        <strain evidence="4">Ribe_18-Q3-R11-54_MAXAC.001</strain>
    </source>
</reference>
<evidence type="ECO:0000256" key="1">
    <source>
        <dbReference type="ARBA" id="ARBA00023121"/>
    </source>
</evidence>
<organism evidence="3 5">
    <name type="scientific">Candidatus Phosphoribacter hodrii</name>
    <dbReference type="NCBI Taxonomy" id="2953743"/>
    <lineage>
        <taxon>Bacteria</taxon>
        <taxon>Bacillati</taxon>
        <taxon>Actinomycetota</taxon>
        <taxon>Actinomycetes</taxon>
        <taxon>Micrococcales</taxon>
        <taxon>Dermatophilaceae</taxon>
        <taxon>Candidatus Phosphoribacter</taxon>
    </lineage>
</organism>
<dbReference type="Proteomes" id="UP000886632">
    <property type="component" value="Unassembled WGS sequence"/>
</dbReference>
<dbReference type="Proteomes" id="UP000718281">
    <property type="component" value="Unassembled WGS sequence"/>
</dbReference>
<dbReference type="InterPro" id="IPR014352">
    <property type="entry name" value="FERM/acyl-CoA-bd_prot_sf"/>
</dbReference>
<dbReference type="EMBL" id="JADIXZ010000003">
    <property type="protein sequence ID" value="MBK6300167.1"/>
    <property type="molecule type" value="Genomic_DNA"/>
</dbReference>
<dbReference type="PROSITE" id="PS00880">
    <property type="entry name" value="ACB_1"/>
    <property type="match status" value="1"/>
</dbReference>
<protein>
    <submittedName>
        <fullName evidence="3">Acyl-CoA-binding protein</fullName>
    </submittedName>
</protein>
<dbReference type="PANTHER" id="PTHR23310:SF62">
    <property type="entry name" value="ACYL-COA BINDING PROTEIN 1, ISOFORM A"/>
    <property type="match status" value="1"/>
</dbReference>
<dbReference type="Gene3D" id="1.20.80.10">
    <property type="match status" value="1"/>
</dbReference>
<dbReference type="PROSITE" id="PS51228">
    <property type="entry name" value="ACB_2"/>
    <property type="match status" value="1"/>
</dbReference>
<name>A0A935CCW0_9MICO</name>
<proteinExistence type="predicted"/>
<dbReference type="Pfam" id="PF00887">
    <property type="entry name" value="ACBP"/>
    <property type="match status" value="1"/>
</dbReference>
<evidence type="ECO:0000313" key="4">
    <source>
        <dbReference type="EMBL" id="MBL0003724.1"/>
    </source>
</evidence>
<evidence type="ECO:0000313" key="5">
    <source>
        <dbReference type="Proteomes" id="UP000718281"/>
    </source>
</evidence>
<gene>
    <name evidence="3" type="ORF">IPF40_03635</name>
    <name evidence="4" type="ORF">IPP00_06940</name>
</gene>
<dbReference type="SUPFAM" id="SSF47027">
    <property type="entry name" value="Acyl-CoA binding protein"/>
    <property type="match status" value="1"/>
</dbReference>
<keyword evidence="1" id="KW-0446">Lipid-binding</keyword>
<comment type="caution">
    <text evidence="3">The sequence shown here is derived from an EMBL/GenBank/DDBJ whole genome shotgun (WGS) entry which is preliminary data.</text>
</comment>